<accession>A0A565CXH8</accession>
<dbReference type="OrthoDB" id="2415936at2759"/>
<feature type="region of interest" description="Disordered" evidence="1">
    <location>
        <begin position="29"/>
        <end position="50"/>
    </location>
</feature>
<dbReference type="Pfam" id="PF10607">
    <property type="entry name" value="CTLH"/>
    <property type="match status" value="2"/>
</dbReference>
<feature type="domain" description="CTLH" evidence="2">
    <location>
        <begin position="442"/>
        <end position="499"/>
    </location>
</feature>
<dbReference type="AlphaFoldDB" id="A0A565CXH8"/>
<feature type="domain" description="CTLH" evidence="2">
    <location>
        <begin position="55"/>
        <end position="111"/>
    </location>
</feature>
<feature type="compositionally biased region" description="Low complexity" evidence="1">
    <location>
        <begin position="32"/>
        <end position="50"/>
    </location>
</feature>
<feature type="region of interest" description="Disordered" evidence="1">
    <location>
        <begin position="613"/>
        <end position="649"/>
    </location>
</feature>
<reference evidence="3" key="1">
    <citation type="submission" date="2019-07" db="EMBL/GenBank/DDBJ databases">
        <authorList>
            <person name="Dittberner H."/>
        </authorList>
    </citation>
    <scope>NUCLEOTIDE SEQUENCE [LARGE SCALE GENOMIC DNA]</scope>
</reference>
<dbReference type="InterPro" id="IPR024964">
    <property type="entry name" value="CTLH/CRA"/>
</dbReference>
<dbReference type="EMBL" id="CABITT030000008">
    <property type="protein sequence ID" value="VVB18274.1"/>
    <property type="molecule type" value="Genomic_DNA"/>
</dbReference>
<gene>
    <name evidence="3" type="ORF">ANE_LOCUS28718</name>
</gene>
<dbReference type="InterPro" id="IPR006595">
    <property type="entry name" value="CTLH_C"/>
</dbReference>
<feature type="compositionally biased region" description="Low complexity" evidence="1">
    <location>
        <begin position="617"/>
        <end position="642"/>
    </location>
</feature>
<proteinExistence type="predicted"/>
<protein>
    <recommendedName>
        <fullName evidence="2">CTLH domain-containing protein</fullName>
    </recommendedName>
</protein>
<name>A0A565CXH8_9BRAS</name>
<dbReference type="InterPro" id="IPR050618">
    <property type="entry name" value="Ubq-SigPath_Reg"/>
</dbReference>
<evidence type="ECO:0000313" key="4">
    <source>
        <dbReference type="Proteomes" id="UP000489600"/>
    </source>
</evidence>
<keyword evidence="4" id="KW-1185">Reference proteome</keyword>
<evidence type="ECO:0000313" key="3">
    <source>
        <dbReference type="EMBL" id="VVB18274.1"/>
    </source>
</evidence>
<evidence type="ECO:0000259" key="2">
    <source>
        <dbReference type="PROSITE" id="PS50897"/>
    </source>
</evidence>
<dbReference type="Proteomes" id="UP000489600">
    <property type="component" value="Unassembled WGS sequence"/>
</dbReference>
<organism evidence="3 4">
    <name type="scientific">Arabis nemorensis</name>
    <dbReference type="NCBI Taxonomy" id="586526"/>
    <lineage>
        <taxon>Eukaryota</taxon>
        <taxon>Viridiplantae</taxon>
        <taxon>Streptophyta</taxon>
        <taxon>Embryophyta</taxon>
        <taxon>Tracheophyta</taxon>
        <taxon>Spermatophyta</taxon>
        <taxon>Magnoliopsida</taxon>
        <taxon>eudicotyledons</taxon>
        <taxon>Gunneridae</taxon>
        <taxon>Pentapetalae</taxon>
        <taxon>rosids</taxon>
        <taxon>malvids</taxon>
        <taxon>Brassicales</taxon>
        <taxon>Brassicaceae</taxon>
        <taxon>Arabideae</taxon>
        <taxon>Arabis</taxon>
    </lineage>
</organism>
<dbReference type="PANTHER" id="PTHR12864">
    <property type="entry name" value="RAN BINDING PROTEIN 9-RELATED"/>
    <property type="match status" value="1"/>
</dbReference>
<feature type="region of interest" description="Disordered" evidence="1">
    <location>
        <begin position="362"/>
        <end position="385"/>
    </location>
</feature>
<dbReference type="PROSITE" id="PS50897">
    <property type="entry name" value="CTLH"/>
    <property type="match status" value="2"/>
</dbReference>
<sequence>MDSTPVNWEALDALIIDFVSSENLIEEAGANSSPSPLSSPSSSSPPSISSSSYHARLIIRRIRNSIESGDIDTAIDILRSHAPFVLDDHRILFRLQKQKFIELLRKGTHEDRVAAIACLRTSVAPCALDAYPEAYEEFKHILLALIYDENDQTSPVANEWAEKRRYEMAGMMSSVLRASLQAYDPVFSMTLRYLISIHKGFCFHQGISSTVSDLTHRLLLEERDAPATPPESMYEVPPFDEVDIQALAHAVELTRQGAVDSMKFAKGDLFQAFQNELCRMQLDVSVLDELVKEYCIYRGIVDSEMQMILVPAKRNQSEVGHSLSRDCSSEIDLNTSQYSDVENDSNNSMLDGAIINDTEMSSKQGGDIGTRHGSEPTSGCEDCSTSWSNQCENTRALLRIRSHMNSEGNKRKRWRGRADEIDCLSDLSFPKSSSGLNPVKDKYELAIAMKELVSRGMAAEAVYEISTMDPDFFTQNPALLFHLKQVEFLKLVSAGDHDGALKVARSHLRPLADNNQSLEKPLKETLVVLLQPDGNTLGKDLPLNDLANTLQVSVGKRLGIKEPQLMKIIKATLHSHTEWFKLQMCKDRFNNLLRIDCLKEVSTNLIGAIKSRSNKDSNTNLSSQVTTTSSSTMTSEDGGSSSLMTQTQTSPREALWEESAIVKVMEFLALPRSDAIQLLSQYNGNAEDVIQQLFG</sequence>
<dbReference type="SMART" id="SM00668">
    <property type="entry name" value="CTLH"/>
    <property type="match status" value="2"/>
</dbReference>
<comment type="caution">
    <text evidence="3">The sequence shown here is derived from an EMBL/GenBank/DDBJ whole genome shotgun (WGS) entry which is preliminary data.</text>
</comment>
<evidence type="ECO:0000256" key="1">
    <source>
        <dbReference type="SAM" id="MobiDB-lite"/>
    </source>
</evidence>